<dbReference type="AlphaFoldDB" id="A0A1J1HLV8"/>
<organism evidence="1 2">
    <name type="scientific">Clunio marinus</name>
    <dbReference type="NCBI Taxonomy" id="568069"/>
    <lineage>
        <taxon>Eukaryota</taxon>
        <taxon>Metazoa</taxon>
        <taxon>Ecdysozoa</taxon>
        <taxon>Arthropoda</taxon>
        <taxon>Hexapoda</taxon>
        <taxon>Insecta</taxon>
        <taxon>Pterygota</taxon>
        <taxon>Neoptera</taxon>
        <taxon>Endopterygota</taxon>
        <taxon>Diptera</taxon>
        <taxon>Nematocera</taxon>
        <taxon>Chironomoidea</taxon>
        <taxon>Chironomidae</taxon>
        <taxon>Clunio</taxon>
    </lineage>
</organism>
<name>A0A1J1HLV8_9DIPT</name>
<gene>
    <name evidence="1" type="ORF">CLUMA_CG002824</name>
</gene>
<dbReference type="EMBL" id="CVRI01000010">
    <property type="protein sequence ID" value="CRK89039.1"/>
    <property type="molecule type" value="Genomic_DNA"/>
</dbReference>
<sequence>MLSVHYKFRIGMKINFIPKHITKQVVIVIVFLAVVSNNSNQYARQVTSVGFVNKNHSKEYKLEEFKIYDAFQSTEEATTIMLAKHQFKFDSFECELRRILDELERAMSDSE</sequence>
<evidence type="ECO:0000313" key="2">
    <source>
        <dbReference type="Proteomes" id="UP000183832"/>
    </source>
</evidence>
<reference evidence="1 2" key="1">
    <citation type="submission" date="2015-04" db="EMBL/GenBank/DDBJ databases">
        <authorList>
            <person name="Syromyatnikov M.Y."/>
            <person name="Popov V.N."/>
        </authorList>
    </citation>
    <scope>NUCLEOTIDE SEQUENCE [LARGE SCALE GENOMIC DNA]</scope>
</reference>
<accession>A0A1J1HLV8</accession>
<evidence type="ECO:0000313" key="1">
    <source>
        <dbReference type="EMBL" id="CRK89039.1"/>
    </source>
</evidence>
<proteinExistence type="predicted"/>
<protein>
    <submittedName>
        <fullName evidence="1">CLUMA_CG002824, isoform A</fullName>
    </submittedName>
</protein>
<keyword evidence="2" id="KW-1185">Reference proteome</keyword>
<dbReference type="Proteomes" id="UP000183832">
    <property type="component" value="Unassembled WGS sequence"/>
</dbReference>